<sequence>MVPKNLNLVFGVFEKNFRPIPLEAVFNSPFQILAAVMLSARTRDETTVKICQNLFKIAPTPQKLNRLSIEELTRLLRPVGFYKTKAKYLKNLTIRLLHNFEGEVPQTLEGLTSLPGVGRKTANIVLGRAFNISAIGVDTHVHRIANALGWVKTKTPQTTEQELVRILPKKYWIKINQYFVSVGQQYRSSKQLTNFLKQNNIML</sequence>
<dbReference type="PROSITE" id="PS01155">
    <property type="entry name" value="ENDONUCLEASE_III_2"/>
    <property type="match status" value="1"/>
</dbReference>
<dbReference type="CDD" id="cd00056">
    <property type="entry name" value="ENDO3c"/>
    <property type="match status" value="1"/>
</dbReference>
<dbReference type="InterPro" id="IPR000445">
    <property type="entry name" value="HhH_motif"/>
</dbReference>
<keyword evidence="4" id="KW-0234">DNA repair</keyword>
<dbReference type="InterPro" id="IPR003265">
    <property type="entry name" value="HhH-GPD_domain"/>
</dbReference>
<evidence type="ECO:0000313" key="9">
    <source>
        <dbReference type="Proteomes" id="UP000178272"/>
    </source>
</evidence>
<accession>A0A1G1VA05</accession>
<keyword evidence="3" id="KW-0378">Hydrolase</keyword>
<dbReference type="PIRSF" id="PIRSF001435">
    <property type="entry name" value="Nth"/>
    <property type="match status" value="1"/>
</dbReference>
<dbReference type="EMBL" id="MHCA01000027">
    <property type="protein sequence ID" value="OGY12032.1"/>
    <property type="molecule type" value="Genomic_DNA"/>
</dbReference>
<evidence type="ECO:0000256" key="4">
    <source>
        <dbReference type="ARBA" id="ARBA00023204"/>
    </source>
</evidence>
<dbReference type="FunFam" id="1.10.340.30:FF:000001">
    <property type="entry name" value="Endonuclease III"/>
    <property type="match status" value="1"/>
</dbReference>
<dbReference type="Pfam" id="PF00730">
    <property type="entry name" value="HhH-GPD"/>
    <property type="match status" value="1"/>
</dbReference>
<dbReference type="GO" id="GO:0003906">
    <property type="term" value="F:DNA-(apurinic or apyrimidinic site) endonuclease activity"/>
    <property type="evidence" value="ECO:0007669"/>
    <property type="project" value="TreeGrafter"/>
</dbReference>
<dbReference type="GO" id="GO:0000703">
    <property type="term" value="F:oxidized pyrimidine nucleobase lesion DNA N-glycosylase activity"/>
    <property type="evidence" value="ECO:0007669"/>
    <property type="project" value="TreeGrafter"/>
</dbReference>
<dbReference type="PANTHER" id="PTHR43286">
    <property type="entry name" value="ENDONUCLEASE III-LIKE PROTEIN 1"/>
    <property type="match status" value="1"/>
</dbReference>
<dbReference type="GO" id="GO:0006285">
    <property type="term" value="P:base-excision repair, AP site formation"/>
    <property type="evidence" value="ECO:0007669"/>
    <property type="project" value="TreeGrafter"/>
</dbReference>
<dbReference type="Proteomes" id="UP000178272">
    <property type="component" value="Unassembled WGS sequence"/>
</dbReference>
<dbReference type="InterPro" id="IPR023170">
    <property type="entry name" value="HhH_base_excis_C"/>
</dbReference>
<dbReference type="GO" id="GO:0016829">
    <property type="term" value="F:lyase activity"/>
    <property type="evidence" value="ECO:0007669"/>
    <property type="project" value="UniProtKB-KW"/>
</dbReference>
<dbReference type="Pfam" id="PF00633">
    <property type="entry name" value="HHH"/>
    <property type="match status" value="1"/>
</dbReference>
<proteinExistence type="inferred from homology"/>
<evidence type="ECO:0000256" key="1">
    <source>
        <dbReference type="ARBA" id="ARBA00008343"/>
    </source>
</evidence>
<dbReference type="STRING" id="1797517.A3F61_03260"/>
<dbReference type="Gene3D" id="1.10.340.30">
    <property type="entry name" value="Hypothetical protein, domain 2"/>
    <property type="match status" value="1"/>
</dbReference>
<comment type="similarity">
    <text evidence="1">Belongs to the Nth/MutY family.</text>
</comment>
<dbReference type="PANTHER" id="PTHR43286:SF1">
    <property type="entry name" value="ENDONUCLEASE III-LIKE PROTEIN 1"/>
    <property type="match status" value="1"/>
</dbReference>
<organism evidence="8 9">
    <name type="scientific">Candidatus Blackburnbacteria bacterium RIFCSPHIGHO2_12_FULL_41_13b</name>
    <dbReference type="NCBI Taxonomy" id="1797517"/>
    <lineage>
        <taxon>Bacteria</taxon>
        <taxon>Candidatus Blackburniibacteriota</taxon>
    </lineage>
</organism>
<comment type="caution">
    <text evidence="8">The sequence shown here is derived from an EMBL/GenBank/DDBJ whole genome shotgun (WGS) entry which is preliminary data.</text>
</comment>
<protein>
    <recommendedName>
        <fullName evidence="7">HhH-GPD domain-containing protein</fullName>
    </recommendedName>
</protein>
<gene>
    <name evidence="8" type="ORF">A3F61_03260</name>
</gene>
<evidence type="ECO:0000256" key="3">
    <source>
        <dbReference type="ARBA" id="ARBA00022801"/>
    </source>
</evidence>
<evidence type="ECO:0000256" key="6">
    <source>
        <dbReference type="ARBA" id="ARBA00023295"/>
    </source>
</evidence>
<dbReference type="GO" id="GO:0003677">
    <property type="term" value="F:DNA binding"/>
    <property type="evidence" value="ECO:0007669"/>
    <property type="project" value="InterPro"/>
</dbReference>
<keyword evidence="5" id="KW-0456">Lyase</keyword>
<keyword evidence="6" id="KW-0326">Glycosidase</keyword>
<evidence type="ECO:0000256" key="5">
    <source>
        <dbReference type="ARBA" id="ARBA00023239"/>
    </source>
</evidence>
<evidence type="ECO:0000313" key="8">
    <source>
        <dbReference type="EMBL" id="OGY12032.1"/>
    </source>
</evidence>
<dbReference type="GO" id="GO:0006289">
    <property type="term" value="P:nucleotide-excision repair"/>
    <property type="evidence" value="ECO:0007669"/>
    <property type="project" value="TreeGrafter"/>
</dbReference>
<keyword evidence="2" id="KW-0227">DNA damage</keyword>
<dbReference type="AlphaFoldDB" id="A0A1G1VA05"/>
<dbReference type="SUPFAM" id="SSF48150">
    <property type="entry name" value="DNA-glycosylase"/>
    <property type="match status" value="1"/>
</dbReference>
<feature type="domain" description="HhH-GPD" evidence="7">
    <location>
        <begin position="38"/>
        <end position="185"/>
    </location>
</feature>
<evidence type="ECO:0000259" key="7">
    <source>
        <dbReference type="SMART" id="SM00478"/>
    </source>
</evidence>
<dbReference type="Gene3D" id="1.10.1670.10">
    <property type="entry name" value="Helix-hairpin-Helix base-excision DNA repair enzymes (C-terminal)"/>
    <property type="match status" value="1"/>
</dbReference>
<reference evidence="8 9" key="1">
    <citation type="journal article" date="2016" name="Nat. Commun.">
        <title>Thousands of microbial genomes shed light on interconnected biogeochemical processes in an aquifer system.</title>
        <authorList>
            <person name="Anantharaman K."/>
            <person name="Brown C.T."/>
            <person name="Hug L.A."/>
            <person name="Sharon I."/>
            <person name="Castelle C.J."/>
            <person name="Probst A.J."/>
            <person name="Thomas B.C."/>
            <person name="Singh A."/>
            <person name="Wilkins M.J."/>
            <person name="Karaoz U."/>
            <person name="Brodie E.L."/>
            <person name="Williams K.H."/>
            <person name="Hubbard S.S."/>
            <person name="Banfield J.F."/>
        </authorList>
    </citation>
    <scope>NUCLEOTIDE SEQUENCE [LARGE SCALE GENOMIC DNA]</scope>
</reference>
<dbReference type="InterPro" id="IPR004036">
    <property type="entry name" value="Endonuclease-III-like_CS2"/>
</dbReference>
<dbReference type="SMART" id="SM00478">
    <property type="entry name" value="ENDO3c"/>
    <property type="match status" value="1"/>
</dbReference>
<dbReference type="InterPro" id="IPR011257">
    <property type="entry name" value="DNA_glycosylase"/>
</dbReference>
<name>A0A1G1VA05_9BACT</name>
<evidence type="ECO:0000256" key="2">
    <source>
        <dbReference type="ARBA" id="ARBA00022763"/>
    </source>
</evidence>